<proteinExistence type="predicted"/>
<gene>
    <name evidence="1" type="ORF">C479_14243</name>
</gene>
<dbReference type="Proteomes" id="UP000011560">
    <property type="component" value="Unassembled WGS sequence"/>
</dbReference>
<protein>
    <submittedName>
        <fullName evidence="1">Uncharacterized protein</fullName>
    </submittedName>
</protein>
<name>M0BC88_9EURY</name>
<keyword evidence="2" id="KW-1185">Reference proteome</keyword>
<sequence>MGSPPIRLLASLIIAVAALNFGLIEFADYDLVRDLLAFSEGTTEYQAMSAIVGGAGLLELYNTAVTFLD</sequence>
<reference evidence="1 2" key="1">
    <citation type="journal article" date="2014" name="PLoS Genet.">
        <title>Phylogenetically driven sequencing of extremely halophilic archaea reveals strategies for static and dynamic osmo-response.</title>
        <authorList>
            <person name="Becker E.A."/>
            <person name="Seitzer P.M."/>
            <person name="Tritt A."/>
            <person name="Larsen D."/>
            <person name="Krusor M."/>
            <person name="Yao A.I."/>
            <person name="Wu D."/>
            <person name="Madern D."/>
            <person name="Eisen J.A."/>
            <person name="Darling A.E."/>
            <person name="Facciotti M.T."/>
        </authorList>
    </citation>
    <scope>NUCLEOTIDE SEQUENCE [LARGE SCALE GENOMIC DNA]</scope>
    <source>
        <strain evidence="1 2">JCM 14624</strain>
    </source>
</reference>
<organism evidence="1 2">
    <name type="scientific">Halovivax asiaticus JCM 14624</name>
    <dbReference type="NCBI Taxonomy" id="1227490"/>
    <lineage>
        <taxon>Archaea</taxon>
        <taxon>Methanobacteriati</taxon>
        <taxon>Methanobacteriota</taxon>
        <taxon>Stenosarchaea group</taxon>
        <taxon>Halobacteria</taxon>
        <taxon>Halobacteriales</taxon>
        <taxon>Natrialbaceae</taxon>
        <taxon>Halovivax</taxon>
    </lineage>
</organism>
<comment type="caution">
    <text evidence="1">The sequence shown here is derived from an EMBL/GenBank/DDBJ whole genome shotgun (WGS) entry which is preliminary data.</text>
</comment>
<evidence type="ECO:0000313" key="2">
    <source>
        <dbReference type="Proteomes" id="UP000011560"/>
    </source>
</evidence>
<dbReference type="STRING" id="1227490.C479_14243"/>
<evidence type="ECO:0000313" key="1">
    <source>
        <dbReference type="EMBL" id="ELZ08506.1"/>
    </source>
</evidence>
<accession>M0BC88</accession>
<dbReference type="AlphaFoldDB" id="M0BC88"/>
<dbReference type="EMBL" id="AOIQ01000021">
    <property type="protein sequence ID" value="ELZ08506.1"/>
    <property type="molecule type" value="Genomic_DNA"/>
</dbReference>